<dbReference type="SMART" id="SM00482">
    <property type="entry name" value="POLAc"/>
    <property type="match status" value="1"/>
</dbReference>
<dbReference type="PANTHER" id="PTHR10133">
    <property type="entry name" value="DNA POLYMERASE I"/>
    <property type="match status" value="1"/>
</dbReference>
<evidence type="ECO:0000256" key="10">
    <source>
        <dbReference type="ARBA" id="ARBA00049244"/>
    </source>
</evidence>
<dbReference type="InterPro" id="IPR043502">
    <property type="entry name" value="DNA/RNA_pol_sf"/>
</dbReference>
<dbReference type="InterPro" id="IPR036397">
    <property type="entry name" value="RNaseH_sf"/>
</dbReference>
<proteinExistence type="inferred from homology"/>
<dbReference type="InterPro" id="IPR002298">
    <property type="entry name" value="DNA_polymerase_A"/>
</dbReference>
<evidence type="ECO:0000256" key="3">
    <source>
        <dbReference type="ARBA" id="ARBA00022679"/>
    </source>
</evidence>
<evidence type="ECO:0000256" key="1">
    <source>
        <dbReference type="ARBA" id="ARBA00007705"/>
    </source>
</evidence>
<keyword evidence="9" id="KW-0234">DNA repair</keyword>
<keyword evidence="11" id="KW-0175">Coiled coil</keyword>
<sequence length="1135" mass="129732">MAYVCAQHQLIQLKANDLSMNSALQWADNTLQSLKNKIIGEEEHLETRISSLNSEISSIKKHLTQINNETLPALVKENAQLLNMPVVKGDFDLQIARQDYYTSRQDRVCDQLIKQKASFEFLQLAYEIELKKHRDIHRQLEKLIQDLKQYSKALEQRLEMMSDPLISQHTFPRNTIDSRDDASHRLYRLLEGEDQKQQLFRTHEGLEHEAQKLKQDTVSVQDQLAVSSQEQSLFLSNLDTDLDTLCDSLYCGGNQILLSNQELTEQFHQLEVHLNKLNQLIMDLLADVKAKRKILETNSLLQLERKLYVYFFKDEDHLKEVVENLFGIQFWHTDPNHQTEILEGTGFSNKTFFTDSTKDSSDLELGLIRNMEHYKEYVGCDLCKTPLSNIAQRIMSAMQSLPLEETHNNRKSEPSAVEETNEYKFREKETLLEHEKEIHNSVPVLLKSADTAKNTSLKNEVFCNREASMGLLLPHFCSSAILSNQVLNSDQDLTSSVKGIAVLVKSQSDHLCPSSGCSIANPLDTCVRNDKLVYLKLEHTSPWGQEEQAHKQYSRQILIQILQCKGTVVCFNAKDFLRTLLHVYGNEICWKRVADCVVLDPRIAAWLINPSDTVPSFEYLILKHFKKPISMRMVNMNMGLLSNISHQNLGLNLKILYSVMMDLSHELQVQGLWKLFCTLELPLIKILAVMETHKIHVNKEELKRTSEILGALLEDASFAERSTSLEGRPLHQCRLRLKELEQEAHRAAGQQFLLTSSCQLREVLFEKLKLHMLCERIPRTEIQQSISTSEAVLNKLQDLHPLPKIILEYRQVHKIKSTYVDGLLSCMKKGFLSSTWNQTGTVTGRLSAKHPNIQGISKHPIQIIKKQYIKGKDSEIVTISPRAMFVSAKGCTFLAADFSQIELRILAHLSCDPELLKLFQEPESSDVFTVLASQWKGIPSEQVKHADREQTKRIVYSVIYGAGKDRLAGCLGITPPEASRFIESFLQKYKKVHDFTKKTIEQCQHKGYVVSIMGRKRPLPNISVQDYRLRTQAERQAVNFVVQGSAADLCKMAMVEIFTSVAMSPTLTARLIAQIHDELLFEVEDSQIQEFSALVKRTMESLQQIKALEVPLKVPLKVILTTGKSWGCMTELQEM</sequence>
<dbReference type="GO" id="GO:0003887">
    <property type="term" value="F:DNA-directed DNA polymerase activity"/>
    <property type="evidence" value="ECO:0007669"/>
    <property type="project" value="UniProtKB-KW"/>
</dbReference>
<dbReference type="Pfam" id="PF00476">
    <property type="entry name" value="DNA_pol_A"/>
    <property type="match status" value="1"/>
</dbReference>
<dbReference type="FunFam" id="1.10.150.20:FF:000002">
    <property type="entry name" value="DNA polymerase I"/>
    <property type="match status" value="1"/>
</dbReference>
<dbReference type="CDD" id="cd08638">
    <property type="entry name" value="DNA_pol_A_theta"/>
    <property type="match status" value="1"/>
</dbReference>
<evidence type="ECO:0000256" key="4">
    <source>
        <dbReference type="ARBA" id="ARBA00022695"/>
    </source>
</evidence>
<dbReference type="AlphaFoldDB" id="A0A151P982"/>
<evidence type="ECO:0000256" key="9">
    <source>
        <dbReference type="ARBA" id="ARBA00023204"/>
    </source>
</evidence>
<dbReference type="GO" id="GO:0003677">
    <property type="term" value="F:DNA binding"/>
    <property type="evidence" value="ECO:0007669"/>
    <property type="project" value="UniProtKB-KW"/>
</dbReference>
<name>A0A151P982_ALLMI</name>
<evidence type="ECO:0000256" key="6">
    <source>
        <dbReference type="ARBA" id="ARBA00022763"/>
    </source>
</evidence>
<dbReference type="Gene3D" id="3.30.420.10">
    <property type="entry name" value="Ribonuclease H-like superfamily/Ribonuclease H"/>
    <property type="match status" value="1"/>
</dbReference>
<dbReference type="PRINTS" id="PR00868">
    <property type="entry name" value="DNAPOLI"/>
</dbReference>
<dbReference type="SUPFAM" id="SSF53098">
    <property type="entry name" value="Ribonuclease H-like"/>
    <property type="match status" value="1"/>
</dbReference>
<reference evidence="13 14" key="1">
    <citation type="journal article" date="2012" name="Genome Biol.">
        <title>Sequencing three crocodilian genomes to illuminate the evolution of archosaurs and amniotes.</title>
        <authorList>
            <person name="St John J.A."/>
            <person name="Braun E.L."/>
            <person name="Isberg S.R."/>
            <person name="Miles L.G."/>
            <person name="Chong A.Y."/>
            <person name="Gongora J."/>
            <person name="Dalzell P."/>
            <person name="Moran C."/>
            <person name="Bed'hom B."/>
            <person name="Abzhanov A."/>
            <person name="Burgess S.C."/>
            <person name="Cooksey A.M."/>
            <person name="Castoe T.A."/>
            <person name="Crawford N.G."/>
            <person name="Densmore L.D."/>
            <person name="Drew J.C."/>
            <person name="Edwards S.V."/>
            <person name="Faircloth B.C."/>
            <person name="Fujita M.K."/>
            <person name="Greenwold M.J."/>
            <person name="Hoffmann F.G."/>
            <person name="Howard J.M."/>
            <person name="Iguchi T."/>
            <person name="Janes D.E."/>
            <person name="Khan S.Y."/>
            <person name="Kohno S."/>
            <person name="de Koning A.J."/>
            <person name="Lance S.L."/>
            <person name="McCarthy F.M."/>
            <person name="McCormack J.E."/>
            <person name="Merchant M.E."/>
            <person name="Peterson D.G."/>
            <person name="Pollock D.D."/>
            <person name="Pourmand N."/>
            <person name="Raney B.J."/>
            <person name="Roessler K.A."/>
            <person name="Sanford J.R."/>
            <person name="Sawyer R.H."/>
            <person name="Schmidt C.J."/>
            <person name="Triplett E.W."/>
            <person name="Tuberville T.D."/>
            <person name="Venegas-Anaya M."/>
            <person name="Howard J.T."/>
            <person name="Jarvis E.D."/>
            <person name="Guillette L.J.Jr."/>
            <person name="Glenn T.C."/>
            <person name="Green R.E."/>
            <person name="Ray D.A."/>
        </authorList>
    </citation>
    <scope>NUCLEOTIDE SEQUENCE [LARGE SCALE GENOMIC DNA]</scope>
    <source>
        <strain evidence="13">KSC_2009_1</strain>
    </source>
</reference>
<evidence type="ECO:0000256" key="2">
    <source>
        <dbReference type="ARBA" id="ARBA00012417"/>
    </source>
</evidence>
<evidence type="ECO:0000256" key="11">
    <source>
        <dbReference type="SAM" id="Coils"/>
    </source>
</evidence>
<keyword evidence="7" id="KW-0239">DNA-directed DNA polymerase</keyword>
<dbReference type="InterPro" id="IPR012337">
    <property type="entry name" value="RNaseH-like_sf"/>
</dbReference>
<dbReference type="Gene3D" id="3.30.70.370">
    <property type="match status" value="1"/>
</dbReference>
<feature type="coiled-coil region" evidence="11">
    <location>
        <begin position="130"/>
        <end position="160"/>
    </location>
</feature>
<evidence type="ECO:0000256" key="7">
    <source>
        <dbReference type="ARBA" id="ARBA00022932"/>
    </source>
</evidence>
<comment type="similarity">
    <text evidence="1">Belongs to the DNA polymerase type-A family.</text>
</comment>
<feature type="coiled-coil region" evidence="11">
    <location>
        <begin position="196"/>
        <end position="223"/>
    </location>
</feature>
<dbReference type="Pfam" id="PF18049">
    <property type="entry name" value="DNA_pol_P_Exo"/>
    <property type="match status" value="1"/>
</dbReference>
<gene>
    <name evidence="13" type="primary">HAUS3-1</name>
    <name evidence="13" type="ORF">Y1Q_0021339</name>
</gene>
<comment type="catalytic activity">
    <reaction evidence="10">
        <text>DNA(n) + a 2'-deoxyribonucleoside 5'-triphosphate = DNA(n+1) + diphosphate</text>
        <dbReference type="Rhea" id="RHEA:22508"/>
        <dbReference type="Rhea" id="RHEA-COMP:17339"/>
        <dbReference type="Rhea" id="RHEA-COMP:17340"/>
        <dbReference type="ChEBI" id="CHEBI:33019"/>
        <dbReference type="ChEBI" id="CHEBI:61560"/>
        <dbReference type="ChEBI" id="CHEBI:173112"/>
        <dbReference type="EC" id="2.7.7.7"/>
    </reaction>
</comment>
<dbReference type="PANTHER" id="PTHR10133:SF27">
    <property type="entry name" value="DNA POLYMERASE NU"/>
    <property type="match status" value="1"/>
</dbReference>
<comment type="caution">
    <text evidence="13">The sequence shown here is derived from an EMBL/GenBank/DDBJ whole genome shotgun (WGS) entry which is preliminary data.</text>
</comment>
<protein>
    <recommendedName>
        <fullName evidence="2">DNA-directed DNA polymerase</fullName>
        <ecNumber evidence="2">2.7.7.7</ecNumber>
    </recommendedName>
</protein>
<evidence type="ECO:0000256" key="5">
    <source>
        <dbReference type="ARBA" id="ARBA00022705"/>
    </source>
</evidence>
<dbReference type="Gene3D" id="1.20.1060.10">
    <property type="entry name" value="Taq DNA Polymerase, Chain T, domain 4"/>
    <property type="match status" value="1"/>
</dbReference>
<keyword evidence="4" id="KW-0548">Nucleotidyltransferase</keyword>
<dbReference type="EC" id="2.7.7.7" evidence="2"/>
<keyword evidence="5" id="KW-0235">DNA replication</keyword>
<dbReference type="STRING" id="8496.A0A151P982"/>
<dbReference type="FunFam" id="1.20.1060.10:FF:000001">
    <property type="entry name" value="DNA polymerase I"/>
    <property type="match status" value="1"/>
</dbReference>
<evidence type="ECO:0000259" key="12">
    <source>
        <dbReference type="SMART" id="SM00482"/>
    </source>
</evidence>
<dbReference type="Gene3D" id="1.10.150.20">
    <property type="entry name" value="5' to 3' exonuclease, C-terminal subdomain"/>
    <property type="match status" value="1"/>
</dbReference>
<keyword evidence="3" id="KW-0808">Transferase</keyword>
<dbReference type="InterPro" id="IPR001098">
    <property type="entry name" value="DNA-dir_DNA_pol_A_palm_dom"/>
</dbReference>
<evidence type="ECO:0000256" key="8">
    <source>
        <dbReference type="ARBA" id="ARBA00023125"/>
    </source>
</evidence>
<dbReference type="Proteomes" id="UP000050525">
    <property type="component" value="Unassembled WGS sequence"/>
</dbReference>
<keyword evidence="6" id="KW-0227">DNA damage</keyword>
<feature type="domain" description="DNA-directed DNA polymerase family A palm" evidence="12">
    <location>
        <begin position="873"/>
        <end position="1087"/>
    </location>
</feature>
<keyword evidence="14" id="KW-1185">Reference proteome</keyword>
<accession>A0A151P982</accession>
<evidence type="ECO:0000313" key="14">
    <source>
        <dbReference type="Proteomes" id="UP000050525"/>
    </source>
</evidence>
<evidence type="ECO:0000313" key="13">
    <source>
        <dbReference type="EMBL" id="KYO45657.1"/>
    </source>
</evidence>
<dbReference type="GO" id="GO:0006261">
    <property type="term" value="P:DNA-templated DNA replication"/>
    <property type="evidence" value="ECO:0007669"/>
    <property type="project" value="InterPro"/>
</dbReference>
<keyword evidence="8" id="KW-0238">DNA-binding</keyword>
<dbReference type="SUPFAM" id="SSF56672">
    <property type="entry name" value="DNA/RNA polymerases"/>
    <property type="match status" value="1"/>
</dbReference>
<dbReference type="EMBL" id="AKHW03000533">
    <property type="protein sequence ID" value="KYO45657.1"/>
    <property type="molecule type" value="Genomic_DNA"/>
</dbReference>
<dbReference type="GO" id="GO:0006302">
    <property type="term" value="P:double-strand break repair"/>
    <property type="evidence" value="ECO:0007669"/>
    <property type="project" value="TreeGrafter"/>
</dbReference>
<dbReference type="InterPro" id="IPR040940">
    <property type="entry name" value="DNA_pol_P_Exo"/>
</dbReference>
<organism evidence="13 14">
    <name type="scientific">Alligator mississippiensis</name>
    <name type="common">American alligator</name>
    <dbReference type="NCBI Taxonomy" id="8496"/>
    <lineage>
        <taxon>Eukaryota</taxon>
        <taxon>Metazoa</taxon>
        <taxon>Chordata</taxon>
        <taxon>Craniata</taxon>
        <taxon>Vertebrata</taxon>
        <taxon>Euteleostomi</taxon>
        <taxon>Archelosauria</taxon>
        <taxon>Archosauria</taxon>
        <taxon>Crocodylia</taxon>
        <taxon>Alligatoridae</taxon>
        <taxon>Alligatorinae</taxon>
        <taxon>Alligator</taxon>
    </lineage>
</organism>